<name>A0A9W4JK21_9EURO</name>
<protein>
    <submittedName>
        <fullName evidence="1">Uncharacterized protein</fullName>
    </submittedName>
</protein>
<organism evidence="1 2">
    <name type="scientific">Penicillium salamii</name>
    <dbReference type="NCBI Taxonomy" id="1612424"/>
    <lineage>
        <taxon>Eukaryota</taxon>
        <taxon>Fungi</taxon>
        <taxon>Dikarya</taxon>
        <taxon>Ascomycota</taxon>
        <taxon>Pezizomycotina</taxon>
        <taxon>Eurotiomycetes</taxon>
        <taxon>Eurotiomycetidae</taxon>
        <taxon>Eurotiales</taxon>
        <taxon>Aspergillaceae</taxon>
        <taxon>Penicillium</taxon>
    </lineage>
</organism>
<evidence type="ECO:0000313" key="2">
    <source>
        <dbReference type="Proteomes" id="UP001152592"/>
    </source>
</evidence>
<sequence length="96" mass="11020">MTRLSHHIDKIIKLGLNMITNEPNCTVISRNLSFWLEQSHTPHSGFQGVLYSMQRTVNEIGFGLQKDPRKQLPTNMIKDLRDMAGVLETNLRLNES</sequence>
<gene>
    <name evidence="1" type="ORF">PSALAMII_LOCUS7111</name>
</gene>
<reference evidence="1" key="1">
    <citation type="submission" date="2021-07" db="EMBL/GenBank/DDBJ databases">
        <authorList>
            <person name="Branca A.L. A."/>
        </authorList>
    </citation>
    <scope>NUCLEOTIDE SEQUENCE</scope>
</reference>
<dbReference type="Proteomes" id="UP001152592">
    <property type="component" value="Unassembled WGS sequence"/>
</dbReference>
<evidence type="ECO:0000313" key="1">
    <source>
        <dbReference type="EMBL" id="CAG8395532.1"/>
    </source>
</evidence>
<comment type="caution">
    <text evidence="1">The sequence shown here is derived from an EMBL/GenBank/DDBJ whole genome shotgun (WGS) entry which is preliminary data.</text>
</comment>
<dbReference type="EMBL" id="CAJVPD010000249">
    <property type="protein sequence ID" value="CAG8395532.1"/>
    <property type="molecule type" value="Genomic_DNA"/>
</dbReference>
<dbReference type="AlphaFoldDB" id="A0A9W4JK21"/>
<proteinExistence type="predicted"/>
<accession>A0A9W4JK21</accession>